<comment type="caution">
    <text evidence="2">The sequence shown here is derived from an EMBL/GenBank/DDBJ whole genome shotgun (WGS) entry which is preliminary data.</text>
</comment>
<proteinExistence type="predicted"/>
<keyword evidence="1" id="KW-0812">Transmembrane</keyword>
<dbReference type="RefSeq" id="WP_039636858.1">
    <property type="nucleotide sequence ID" value="NZ_AYSO01000020.1"/>
</dbReference>
<dbReference type="EMBL" id="AYSO01000020">
    <property type="protein sequence ID" value="KIE45012.1"/>
    <property type="molecule type" value="Genomic_DNA"/>
</dbReference>
<keyword evidence="3" id="KW-1185">Reference proteome</keyword>
<dbReference type="STRING" id="29341.RSJ17_06715"/>
<evidence type="ECO:0000313" key="2">
    <source>
        <dbReference type="EMBL" id="KIE45012.1"/>
    </source>
</evidence>
<accession>A0A0C1QVL9</accession>
<name>A0A0C1QVL9_9CLOT</name>
<protein>
    <submittedName>
        <fullName evidence="2">Putative membrane protein</fullName>
    </submittedName>
</protein>
<keyword evidence="1" id="KW-0472">Membrane</keyword>
<gene>
    <name evidence="2" type="ORF">U732_783</name>
</gene>
<feature type="transmembrane region" description="Helical" evidence="1">
    <location>
        <begin position="7"/>
        <end position="29"/>
    </location>
</feature>
<evidence type="ECO:0000313" key="3">
    <source>
        <dbReference type="Proteomes" id="UP000031366"/>
    </source>
</evidence>
<evidence type="ECO:0000256" key="1">
    <source>
        <dbReference type="SAM" id="Phobius"/>
    </source>
</evidence>
<sequence length="91" mass="10586">MKNNYKVISIIQWTFNIITVILAILYFLHFVEKNIAFLFLGVSNIINGVDRINITKRTDLKENKNYYKITGISWIILGVVFTFLSVSELLN</sequence>
<feature type="transmembrane region" description="Helical" evidence="1">
    <location>
        <begin position="66"/>
        <end position="86"/>
    </location>
</feature>
<dbReference type="AlphaFoldDB" id="A0A0C1QVL9"/>
<organism evidence="2 3">
    <name type="scientific">Clostridium argentinense CDC 2741</name>
    <dbReference type="NCBI Taxonomy" id="1418104"/>
    <lineage>
        <taxon>Bacteria</taxon>
        <taxon>Bacillati</taxon>
        <taxon>Bacillota</taxon>
        <taxon>Clostridia</taxon>
        <taxon>Eubacteriales</taxon>
        <taxon>Clostridiaceae</taxon>
        <taxon>Clostridium</taxon>
    </lineage>
</organism>
<dbReference type="Proteomes" id="UP000031366">
    <property type="component" value="Unassembled WGS sequence"/>
</dbReference>
<reference evidence="2 3" key="1">
    <citation type="journal article" date="2015" name="Infect. Genet. Evol.">
        <title>Genomic sequences of six botulinum neurotoxin-producing strains representing three clostridial species illustrate the mobility and diversity of botulinum neurotoxin genes.</title>
        <authorList>
            <person name="Smith T.J."/>
            <person name="Hill K.K."/>
            <person name="Xie G."/>
            <person name="Foley B.T."/>
            <person name="Williamson C.H."/>
            <person name="Foster J.T."/>
            <person name="Johnson S.L."/>
            <person name="Chertkov O."/>
            <person name="Teshima H."/>
            <person name="Gibbons H.S."/>
            <person name="Johnsky L.A."/>
            <person name="Karavis M.A."/>
            <person name="Smith L.A."/>
        </authorList>
    </citation>
    <scope>NUCLEOTIDE SEQUENCE [LARGE SCALE GENOMIC DNA]</scope>
    <source>
        <strain evidence="2 3">CDC 2741</strain>
    </source>
</reference>
<keyword evidence="1" id="KW-1133">Transmembrane helix</keyword>